<dbReference type="EMBL" id="QPFP01000030">
    <property type="protein sequence ID" value="TEB28817.1"/>
    <property type="molecule type" value="Genomic_DNA"/>
</dbReference>
<reference evidence="2 3" key="1">
    <citation type="journal article" date="2019" name="Nat. Ecol. Evol.">
        <title>Megaphylogeny resolves global patterns of mushroom evolution.</title>
        <authorList>
            <person name="Varga T."/>
            <person name="Krizsan K."/>
            <person name="Foldi C."/>
            <person name="Dima B."/>
            <person name="Sanchez-Garcia M."/>
            <person name="Sanchez-Ramirez S."/>
            <person name="Szollosi G.J."/>
            <person name="Szarkandi J.G."/>
            <person name="Papp V."/>
            <person name="Albert L."/>
            <person name="Andreopoulos W."/>
            <person name="Angelini C."/>
            <person name="Antonin V."/>
            <person name="Barry K.W."/>
            <person name="Bougher N.L."/>
            <person name="Buchanan P."/>
            <person name="Buyck B."/>
            <person name="Bense V."/>
            <person name="Catcheside P."/>
            <person name="Chovatia M."/>
            <person name="Cooper J."/>
            <person name="Damon W."/>
            <person name="Desjardin D."/>
            <person name="Finy P."/>
            <person name="Geml J."/>
            <person name="Haridas S."/>
            <person name="Hughes K."/>
            <person name="Justo A."/>
            <person name="Karasinski D."/>
            <person name="Kautmanova I."/>
            <person name="Kiss B."/>
            <person name="Kocsube S."/>
            <person name="Kotiranta H."/>
            <person name="LaButti K.M."/>
            <person name="Lechner B.E."/>
            <person name="Liimatainen K."/>
            <person name="Lipzen A."/>
            <person name="Lukacs Z."/>
            <person name="Mihaltcheva S."/>
            <person name="Morgado L.N."/>
            <person name="Niskanen T."/>
            <person name="Noordeloos M.E."/>
            <person name="Ohm R.A."/>
            <person name="Ortiz-Santana B."/>
            <person name="Ovrebo C."/>
            <person name="Racz N."/>
            <person name="Riley R."/>
            <person name="Savchenko A."/>
            <person name="Shiryaev A."/>
            <person name="Soop K."/>
            <person name="Spirin V."/>
            <person name="Szebenyi C."/>
            <person name="Tomsovsky M."/>
            <person name="Tulloss R.E."/>
            <person name="Uehling J."/>
            <person name="Grigoriev I.V."/>
            <person name="Vagvolgyi C."/>
            <person name="Papp T."/>
            <person name="Martin F.M."/>
            <person name="Miettinen O."/>
            <person name="Hibbett D.S."/>
            <person name="Nagy L.G."/>
        </authorList>
    </citation>
    <scope>NUCLEOTIDE SEQUENCE [LARGE SCALE GENOMIC DNA]</scope>
    <source>
        <strain evidence="2 3">FP101781</strain>
    </source>
</reference>
<feature type="compositionally biased region" description="Acidic residues" evidence="1">
    <location>
        <begin position="113"/>
        <end position="127"/>
    </location>
</feature>
<proteinExistence type="predicted"/>
<gene>
    <name evidence="2" type="ORF">FA13DRAFT_1711521</name>
</gene>
<evidence type="ECO:0000313" key="3">
    <source>
        <dbReference type="Proteomes" id="UP000298030"/>
    </source>
</evidence>
<feature type="region of interest" description="Disordered" evidence="1">
    <location>
        <begin position="113"/>
        <end position="142"/>
    </location>
</feature>
<accession>A0A4Y7T3S5</accession>
<evidence type="ECO:0000256" key="1">
    <source>
        <dbReference type="SAM" id="MobiDB-lite"/>
    </source>
</evidence>
<dbReference type="AlphaFoldDB" id="A0A4Y7T3S5"/>
<protein>
    <submittedName>
        <fullName evidence="2">Uncharacterized protein</fullName>
    </submittedName>
</protein>
<organism evidence="2 3">
    <name type="scientific">Coprinellus micaceus</name>
    <name type="common">Glistening ink-cap mushroom</name>
    <name type="synonym">Coprinus micaceus</name>
    <dbReference type="NCBI Taxonomy" id="71717"/>
    <lineage>
        <taxon>Eukaryota</taxon>
        <taxon>Fungi</taxon>
        <taxon>Dikarya</taxon>
        <taxon>Basidiomycota</taxon>
        <taxon>Agaricomycotina</taxon>
        <taxon>Agaricomycetes</taxon>
        <taxon>Agaricomycetidae</taxon>
        <taxon>Agaricales</taxon>
        <taxon>Agaricineae</taxon>
        <taxon>Psathyrellaceae</taxon>
        <taxon>Coprinellus</taxon>
    </lineage>
</organism>
<keyword evidence="3" id="KW-1185">Reference proteome</keyword>
<feature type="region of interest" description="Disordered" evidence="1">
    <location>
        <begin position="156"/>
        <end position="186"/>
    </location>
</feature>
<evidence type="ECO:0000313" key="2">
    <source>
        <dbReference type="EMBL" id="TEB28817.1"/>
    </source>
</evidence>
<feature type="compositionally biased region" description="Low complexity" evidence="1">
    <location>
        <begin position="128"/>
        <end position="137"/>
    </location>
</feature>
<comment type="caution">
    <text evidence="2">The sequence shown here is derived from an EMBL/GenBank/DDBJ whole genome shotgun (WGS) entry which is preliminary data.</text>
</comment>
<sequence>MSHQQLAATTDMAMNNSCLLRPTPPPMSLPPPASFQSSSDIVNRHQVIEANEEAMGERQLASRYIPLAPPGLEYIRRQAIHACPLLDVQRGDVALGYNPILNHLMMKNDEIELSDNIDDNPDPEYDSDSGSSNASGDLFDELDESDGFASSITLGSVDTESDSQSDVSMSGASSQSGSTATSSDIDTIELLETLSPYPQRPLRESMYVPQQAEGNENSAGTIRRDRHLKRRLLTRPLYAQFRRIGEDHTPGEPSHIPGVKISNQFEIGQTFVTAGQDSNDKDNITVDPFIRHAACNYLDFEDGPFRPIAGVLNNDTEAGTI</sequence>
<name>A0A4Y7T3S5_COPMI</name>
<dbReference type="Proteomes" id="UP000298030">
    <property type="component" value="Unassembled WGS sequence"/>
</dbReference>
<feature type="compositionally biased region" description="Low complexity" evidence="1">
    <location>
        <begin position="162"/>
        <end position="183"/>
    </location>
</feature>